<accession>R0EC88</accession>
<dbReference type="Proteomes" id="UP000013063">
    <property type="component" value="Unassembled WGS sequence"/>
</dbReference>
<dbReference type="PATRIC" id="fig|1292034.3.peg.851"/>
<dbReference type="RefSeq" id="WP_004616188.1">
    <property type="nucleotide sequence ID" value="NZ_APMP01000003.1"/>
</dbReference>
<protein>
    <submittedName>
        <fullName evidence="1">Uncharacterized protein</fullName>
    </submittedName>
</protein>
<organism evidence="1 2">
    <name type="scientific">Caulobacter vibrioides OR37</name>
    <dbReference type="NCBI Taxonomy" id="1292034"/>
    <lineage>
        <taxon>Bacteria</taxon>
        <taxon>Pseudomonadati</taxon>
        <taxon>Pseudomonadota</taxon>
        <taxon>Alphaproteobacteria</taxon>
        <taxon>Caulobacterales</taxon>
        <taxon>Caulobacteraceae</taxon>
        <taxon>Caulobacter</taxon>
    </lineage>
</organism>
<keyword evidence="2" id="KW-1185">Reference proteome</keyword>
<proteinExistence type="predicted"/>
<comment type="caution">
    <text evidence="1">The sequence shown here is derived from an EMBL/GenBank/DDBJ whole genome shotgun (WGS) entry which is preliminary data.</text>
</comment>
<dbReference type="AlphaFoldDB" id="R0EC88"/>
<evidence type="ECO:0000313" key="2">
    <source>
        <dbReference type="Proteomes" id="UP000013063"/>
    </source>
</evidence>
<evidence type="ECO:0000313" key="1">
    <source>
        <dbReference type="EMBL" id="ENZ83083.1"/>
    </source>
</evidence>
<dbReference type="EMBL" id="APMP01000003">
    <property type="protein sequence ID" value="ENZ83083.1"/>
    <property type="molecule type" value="Genomic_DNA"/>
</dbReference>
<dbReference type="OrthoDB" id="7191106at2"/>
<sequence length="95" mass="10664" precursor="true">MTILVDISELADLKALVACIDAGEDIVLTRDGRTVATINIAKPDAHTRIRRVPGLFAHLGPMEDPDLFLRPDPELWELAESHDEDEFYRPQTPKT</sequence>
<name>R0EC88_CAUVI</name>
<dbReference type="STRING" id="1292034.OR37_00857"/>
<reference evidence="1 2" key="1">
    <citation type="journal article" date="2013" name="Genome Announc.">
        <title>Draft Genome Sequence for Caulobacter sp. Strain OR37, a Bacterium Tolerant to Heavy Metals.</title>
        <authorList>
            <person name="Utturkar S.M."/>
            <person name="Bollmann A."/>
            <person name="Brzoska R.M."/>
            <person name="Klingeman D.M."/>
            <person name="Epstein S.E."/>
            <person name="Palumbo A.V."/>
            <person name="Brown S.D."/>
        </authorList>
    </citation>
    <scope>NUCLEOTIDE SEQUENCE [LARGE SCALE GENOMIC DNA]</scope>
    <source>
        <strain evidence="1 2">OR37</strain>
    </source>
</reference>
<gene>
    <name evidence="1" type="ORF">OR37_00857</name>
</gene>